<evidence type="ECO:0000313" key="2">
    <source>
        <dbReference type="EMBL" id="MBA4492949.1"/>
    </source>
</evidence>
<comment type="caution">
    <text evidence="2">The sequence shown here is derived from an EMBL/GenBank/DDBJ whole genome shotgun (WGS) entry which is preliminary data.</text>
</comment>
<keyword evidence="3" id="KW-1185">Reference proteome</keyword>
<evidence type="ECO:0000313" key="3">
    <source>
        <dbReference type="Proteomes" id="UP000535491"/>
    </source>
</evidence>
<dbReference type="EMBL" id="JACEIQ010000001">
    <property type="protein sequence ID" value="MBA4492949.1"/>
    <property type="molecule type" value="Genomic_DNA"/>
</dbReference>
<proteinExistence type="predicted"/>
<keyword evidence="1" id="KW-0472">Membrane</keyword>
<gene>
    <name evidence="2" type="ORF">H1191_01295</name>
</gene>
<protein>
    <submittedName>
        <fullName evidence="2">Uncharacterized protein</fullName>
    </submittedName>
</protein>
<keyword evidence="1" id="KW-0812">Transmembrane</keyword>
<dbReference type="RefSeq" id="WP_181750172.1">
    <property type="nucleotide sequence ID" value="NZ_JACEIQ010000001.1"/>
</dbReference>
<dbReference type="AlphaFoldDB" id="A0A7W2A7A9"/>
<name>A0A7W2A7A9_9BACL</name>
<evidence type="ECO:0000256" key="1">
    <source>
        <dbReference type="SAM" id="Phobius"/>
    </source>
</evidence>
<dbReference type="Proteomes" id="UP000535491">
    <property type="component" value="Unassembled WGS sequence"/>
</dbReference>
<sequence>MTQEKREMDERDLIKKEKKIIWSIVFIAFIIAISIVGGVTYIPMK</sequence>
<organism evidence="2 3">
    <name type="scientific">Paenactinomyces guangxiensis</name>
    <dbReference type="NCBI Taxonomy" id="1490290"/>
    <lineage>
        <taxon>Bacteria</taxon>
        <taxon>Bacillati</taxon>
        <taxon>Bacillota</taxon>
        <taxon>Bacilli</taxon>
        <taxon>Bacillales</taxon>
        <taxon>Thermoactinomycetaceae</taxon>
        <taxon>Paenactinomyces</taxon>
    </lineage>
</organism>
<reference evidence="2 3" key="1">
    <citation type="submission" date="2020-07" db="EMBL/GenBank/DDBJ databases">
        <authorList>
            <person name="Feng H."/>
        </authorList>
    </citation>
    <scope>NUCLEOTIDE SEQUENCE [LARGE SCALE GENOMIC DNA]</scope>
    <source>
        <strain evidence="3">s-10</strain>
    </source>
</reference>
<feature type="transmembrane region" description="Helical" evidence="1">
    <location>
        <begin position="20"/>
        <end position="42"/>
    </location>
</feature>
<keyword evidence="1" id="KW-1133">Transmembrane helix</keyword>
<accession>A0A7W2A7A9</accession>